<dbReference type="Pfam" id="PF04551">
    <property type="entry name" value="GcpE"/>
    <property type="match status" value="1"/>
</dbReference>
<organism evidence="4">
    <name type="scientific">mine drainage metagenome</name>
    <dbReference type="NCBI Taxonomy" id="410659"/>
    <lineage>
        <taxon>unclassified sequences</taxon>
        <taxon>metagenomes</taxon>
        <taxon>ecological metagenomes</taxon>
    </lineage>
</organism>
<reference evidence="4" key="2">
    <citation type="journal article" date="2014" name="ISME J.">
        <title>Microbial stratification in low pH oxic and suboxic macroscopic growths along an acid mine drainage.</title>
        <authorList>
            <person name="Mendez-Garcia C."/>
            <person name="Mesa V."/>
            <person name="Sprenger R.R."/>
            <person name="Richter M."/>
            <person name="Diez M.S."/>
            <person name="Solano J."/>
            <person name="Bargiela R."/>
            <person name="Golyshina O.V."/>
            <person name="Manteca A."/>
            <person name="Ramos J.L."/>
            <person name="Gallego J.R."/>
            <person name="Llorente I."/>
            <person name="Martins Dos Santos V.A."/>
            <person name="Jensen O.N."/>
            <person name="Pelaez A.I."/>
            <person name="Sanchez J."/>
            <person name="Ferrer M."/>
        </authorList>
    </citation>
    <scope>NUCLEOTIDE SEQUENCE</scope>
</reference>
<accession>T0Z4A0</accession>
<comment type="caution">
    <text evidence="4">The sequence shown here is derived from an EMBL/GenBank/DDBJ whole genome shotgun (WGS) entry which is preliminary data.</text>
</comment>
<dbReference type="AlphaFoldDB" id="T0Z4A0"/>
<dbReference type="InterPro" id="IPR011005">
    <property type="entry name" value="Dihydropteroate_synth-like_sf"/>
</dbReference>
<evidence type="ECO:0000313" key="4">
    <source>
        <dbReference type="EMBL" id="EQD39943.1"/>
    </source>
</evidence>
<dbReference type="Gene3D" id="3.20.20.20">
    <property type="entry name" value="Dihydropteroate synthase-like"/>
    <property type="match status" value="1"/>
</dbReference>
<reference evidence="4" key="1">
    <citation type="submission" date="2013-08" db="EMBL/GenBank/DDBJ databases">
        <authorList>
            <person name="Mendez C."/>
            <person name="Richter M."/>
            <person name="Ferrer M."/>
            <person name="Sanchez J."/>
        </authorList>
    </citation>
    <scope>NUCLEOTIDE SEQUENCE</scope>
</reference>
<comment type="cofactor">
    <cofactor evidence="1">
        <name>[4Fe-4S] cluster</name>
        <dbReference type="ChEBI" id="CHEBI:49883"/>
    </cofactor>
</comment>
<dbReference type="GO" id="GO:0051539">
    <property type="term" value="F:4 iron, 4 sulfur cluster binding"/>
    <property type="evidence" value="ECO:0007669"/>
    <property type="project" value="UniProtKB-KW"/>
</dbReference>
<dbReference type="PANTHER" id="PTHR30454:SF0">
    <property type="entry name" value="4-HYDROXY-3-METHYLBUT-2-EN-1-YL DIPHOSPHATE SYNTHASE (FERREDOXIN), CHLOROPLASTIC"/>
    <property type="match status" value="1"/>
</dbReference>
<evidence type="ECO:0000256" key="1">
    <source>
        <dbReference type="ARBA" id="ARBA00001966"/>
    </source>
</evidence>
<dbReference type="GO" id="GO:0046429">
    <property type="term" value="F:4-hydroxy-3-methylbut-2-en-1-yl diphosphate synthase activity (ferredoxin)"/>
    <property type="evidence" value="ECO:0007669"/>
    <property type="project" value="InterPro"/>
</dbReference>
<protein>
    <submittedName>
        <fullName evidence="4">4-hydroxy-3-methylbut-2-en-1-yl diphosphate synthase, bacterial-type</fullName>
    </submittedName>
</protein>
<dbReference type="GO" id="GO:0016114">
    <property type="term" value="P:terpenoid biosynthetic process"/>
    <property type="evidence" value="ECO:0007669"/>
    <property type="project" value="InterPro"/>
</dbReference>
<dbReference type="GO" id="GO:0019288">
    <property type="term" value="P:isopentenyl diphosphate biosynthetic process, methylerythritol 4-phosphate pathway"/>
    <property type="evidence" value="ECO:0007669"/>
    <property type="project" value="TreeGrafter"/>
</dbReference>
<sequence>MQIARKKTRRIMVGSVPIGDGAPVSVQSMTTTDTRDVEATLAQIEKLSEVGCEIIRLAVVDTEAAEAVGKIHKRS</sequence>
<keyword evidence="2" id="KW-0479">Metal-binding</keyword>
<keyword evidence="2" id="KW-0408">Iron</keyword>
<evidence type="ECO:0000259" key="3">
    <source>
        <dbReference type="Pfam" id="PF04551"/>
    </source>
</evidence>
<keyword evidence="2" id="KW-0004">4Fe-4S</keyword>
<dbReference type="PANTHER" id="PTHR30454">
    <property type="entry name" value="4-HYDROXY-3-METHYLBUT-2-EN-1-YL DIPHOSPHATE SYNTHASE"/>
    <property type="match status" value="1"/>
</dbReference>
<keyword evidence="2" id="KW-0411">Iron-sulfur</keyword>
<feature type="non-terminal residue" evidence="4">
    <location>
        <position position="75"/>
    </location>
</feature>
<name>T0Z4A0_9ZZZZ</name>
<dbReference type="EMBL" id="AUZX01012248">
    <property type="protein sequence ID" value="EQD39943.1"/>
    <property type="molecule type" value="Genomic_DNA"/>
</dbReference>
<dbReference type="InterPro" id="IPR004588">
    <property type="entry name" value="IspG_bac-typ"/>
</dbReference>
<gene>
    <name evidence="4" type="ORF">B1A_16668</name>
</gene>
<dbReference type="InterPro" id="IPR058578">
    <property type="entry name" value="IspG_TIM"/>
</dbReference>
<proteinExistence type="predicted"/>
<evidence type="ECO:0000256" key="2">
    <source>
        <dbReference type="ARBA" id="ARBA00022485"/>
    </source>
</evidence>
<feature type="domain" description="IspG TIM-barrel" evidence="3">
    <location>
        <begin position="8"/>
        <end position="74"/>
    </location>
</feature>